<feature type="compositionally biased region" description="Low complexity" evidence="1">
    <location>
        <begin position="342"/>
        <end position="354"/>
    </location>
</feature>
<feature type="compositionally biased region" description="Polar residues" evidence="1">
    <location>
        <begin position="1"/>
        <end position="17"/>
    </location>
</feature>
<comment type="caution">
    <text evidence="2">The sequence shown here is derived from an EMBL/GenBank/DDBJ whole genome shotgun (WGS) entry which is preliminary data.</text>
</comment>
<feature type="region of interest" description="Disordered" evidence="1">
    <location>
        <begin position="1"/>
        <end position="29"/>
    </location>
</feature>
<dbReference type="OrthoDB" id="545063at2759"/>
<reference evidence="2" key="1">
    <citation type="submission" date="2022-07" db="EMBL/GenBank/DDBJ databases">
        <authorList>
            <person name="Trinca V."/>
            <person name="Uliana J.V.C."/>
            <person name="Torres T.T."/>
            <person name="Ward R.J."/>
            <person name="Monesi N."/>
        </authorList>
    </citation>
    <scope>NUCLEOTIDE SEQUENCE</scope>
    <source>
        <strain evidence="2">HSMRA1968</strain>
        <tissue evidence="2">Whole embryos</tissue>
    </source>
</reference>
<name>A0A9Q0N209_9DIPT</name>
<feature type="compositionally biased region" description="Polar residues" evidence="1">
    <location>
        <begin position="296"/>
        <end position="306"/>
    </location>
</feature>
<feature type="region of interest" description="Disordered" evidence="1">
    <location>
        <begin position="178"/>
        <end position="198"/>
    </location>
</feature>
<accession>A0A9Q0N209</accession>
<evidence type="ECO:0000256" key="1">
    <source>
        <dbReference type="SAM" id="MobiDB-lite"/>
    </source>
</evidence>
<evidence type="ECO:0000313" key="3">
    <source>
        <dbReference type="Proteomes" id="UP001151699"/>
    </source>
</evidence>
<proteinExistence type="predicted"/>
<gene>
    <name evidence="2" type="primary">pih1d2</name>
    <name evidence="2" type="ORF">Bhyg_06491</name>
</gene>
<dbReference type="EMBL" id="WJQU01000002">
    <property type="protein sequence ID" value="KAJ6641552.1"/>
    <property type="molecule type" value="Genomic_DNA"/>
</dbReference>
<feature type="region of interest" description="Disordered" evidence="1">
    <location>
        <begin position="411"/>
        <end position="436"/>
    </location>
</feature>
<feature type="compositionally biased region" description="Low complexity" evidence="1">
    <location>
        <begin position="242"/>
        <end position="259"/>
    </location>
</feature>
<feature type="compositionally biased region" description="Basic and acidic residues" evidence="1">
    <location>
        <begin position="272"/>
        <end position="285"/>
    </location>
</feature>
<dbReference type="Proteomes" id="UP001151699">
    <property type="component" value="Chromosome B"/>
</dbReference>
<evidence type="ECO:0000313" key="2">
    <source>
        <dbReference type="EMBL" id="KAJ6641552.1"/>
    </source>
</evidence>
<organism evidence="2 3">
    <name type="scientific">Pseudolycoriella hygida</name>
    <dbReference type="NCBI Taxonomy" id="35572"/>
    <lineage>
        <taxon>Eukaryota</taxon>
        <taxon>Metazoa</taxon>
        <taxon>Ecdysozoa</taxon>
        <taxon>Arthropoda</taxon>
        <taxon>Hexapoda</taxon>
        <taxon>Insecta</taxon>
        <taxon>Pterygota</taxon>
        <taxon>Neoptera</taxon>
        <taxon>Endopterygota</taxon>
        <taxon>Diptera</taxon>
        <taxon>Nematocera</taxon>
        <taxon>Sciaroidea</taxon>
        <taxon>Sciaridae</taxon>
        <taxon>Pseudolycoriella</taxon>
    </lineage>
</organism>
<dbReference type="AlphaFoldDB" id="A0A9Q0N209"/>
<feature type="region of interest" description="Disordered" evidence="1">
    <location>
        <begin position="220"/>
        <end position="357"/>
    </location>
</feature>
<protein>
    <submittedName>
        <fullName evidence="2">PIH1 domain-containing protein 2</fullName>
    </submittedName>
</protein>
<feature type="compositionally biased region" description="Basic and acidic residues" evidence="1">
    <location>
        <begin position="420"/>
        <end position="436"/>
    </location>
</feature>
<sequence>MSSSPSHSATKISTNNGAAGPQSHDEDKEMSKYLMEPQDRPLIIRTSRTFKHFKNPPQPHMCIRDHTIDGQELFINVMSWTRIVMPQNSDDPIPLYGGMKVLPGTPRSPPLVYAVMANPDFLKHVGRNCPDIEEKRVLIELMCDFVEAMNPGLKLAREAEVLKDRDLSGELKDIWGAVQAQREREKDGPGTDTTAAPSYENYLAAQKQVTYIEFGPEFSTEQSAQVAQQPESPYQPQPIQQPIPNDESSNDLNKSSPSSAINLTNKSINGKSNKDKVNSNNKEAEDQLDGAENSKEISSNVQSSADSKPVKPIEAEANITPNKKAKSSCDASPIKSPTPPLNANTNSVTVNNAVTPPPSVKKEKLGGFLPNGCHNIFPFIKSKNNHSKKDGKEKKMKNVIDFVSNSKIEISNKMQTDNESGFKDDANVDKMQKLKL</sequence>
<keyword evidence="3" id="KW-1185">Reference proteome</keyword>